<comment type="caution">
    <text evidence="1">The sequence shown here is derived from an EMBL/GenBank/DDBJ whole genome shotgun (WGS) entry which is preliminary data.</text>
</comment>
<reference evidence="1 2" key="1">
    <citation type="submission" date="2017-11" db="EMBL/GenBank/DDBJ databases">
        <title>Evolution of Phototrophy in the Chloroflexi Phylum Driven by Horizontal Gene Transfer.</title>
        <authorList>
            <person name="Ward L.M."/>
            <person name="Hemp J."/>
            <person name="Shih P.M."/>
            <person name="Mcglynn S.E."/>
            <person name="Fischer W."/>
        </authorList>
    </citation>
    <scope>NUCLEOTIDE SEQUENCE [LARGE SCALE GENOMIC DNA]</scope>
    <source>
        <strain evidence="1">JP3_7</strain>
    </source>
</reference>
<dbReference type="AlphaFoldDB" id="A0A2M8QAY4"/>
<sequence>MIVALIAASLLLVAGIALTRMQVQRGVARAVQLSVPLDNMVVPLNADGVGAQVIELAALGIKLDPYPPRAGAPATVTLVALDRAAGRVMTITPTLSVAEPTDVEGRDYPMVPQGNGAYVASGVFFPRPGVWRLRAHIDFGVAEPYRMLALVEAQ</sequence>
<evidence type="ECO:0000313" key="2">
    <source>
        <dbReference type="Proteomes" id="UP000230790"/>
    </source>
</evidence>
<evidence type="ECO:0008006" key="3">
    <source>
        <dbReference type="Google" id="ProtNLM"/>
    </source>
</evidence>
<proteinExistence type="predicted"/>
<protein>
    <recommendedName>
        <fullName evidence="3">YtkA-like domain-containing protein</fullName>
    </recommendedName>
</protein>
<name>A0A2M8QAY4_9CHLR</name>
<dbReference type="EMBL" id="PGTN01000078">
    <property type="protein sequence ID" value="PJF46961.1"/>
    <property type="molecule type" value="Genomic_DNA"/>
</dbReference>
<evidence type="ECO:0000313" key="1">
    <source>
        <dbReference type="EMBL" id="PJF46961.1"/>
    </source>
</evidence>
<dbReference type="Proteomes" id="UP000230790">
    <property type="component" value="Unassembled WGS sequence"/>
</dbReference>
<organism evidence="1 2">
    <name type="scientific">Candidatus Thermofonsia Clade 3 bacterium</name>
    <dbReference type="NCBI Taxonomy" id="2364212"/>
    <lineage>
        <taxon>Bacteria</taxon>
        <taxon>Bacillati</taxon>
        <taxon>Chloroflexota</taxon>
        <taxon>Candidatus Thermofontia</taxon>
        <taxon>Candidatus Thermofonsia Clade 3</taxon>
    </lineage>
</organism>
<accession>A0A2M8QAY4</accession>
<gene>
    <name evidence="1" type="ORF">CUN48_11110</name>
</gene>